<dbReference type="EMBL" id="JACOPH010000001">
    <property type="protein sequence ID" value="MBC5713132.1"/>
    <property type="molecule type" value="Genomic_DNA"/>
</dbReference>
<evidence type="ECO:0000313" key="4">
    <source>
        <dbReference type="Proteomes" id="UP000606720"/>
    </source>
</evidence>
<reference evidence="3" key="1">
    <citation type="submission" date="2020-08" db="EMBL/GenBank/DDBJ databases">
        <title>Genome public.</title>
        <authorList>
            <person name="Liu C."/>
            <person name="Sun Q."/>
        </authorList>
    </citation>
    <scope>NUCLEOTIDE SEQUENCE</scope>
    <source>
        <strain evidence="3">BX1005</strain>
    </source>
</reference>
<sequence>MKKKCFTLILLFTVLLSIFPNNTFASTVTEIIYQDDELIVTSTLTTYDSPSGIQLFSNTKTKTSSKTVTITDSTGNTVATYTLHATFSYNNKSAACTQTHYSSSIKNNAWGFTSRKATKSSNTATGSYTIKNSKSKKTQSSSVRLSCSKNGTIS</sequence>
<organism evidence="3 4">
    <name type="scientific">Roseburia zhanii</name>
    <dbReference type="NCBI Taxonomy" id="2763064"/>
    <lineage>
        <taxon>Bacteria</taxon>
        <taxon>Bacillati</taxon>
        <taxon>Bacillota</taxon>
        <taxon>Clostridia</taxon>
        <taxon>Lachnospirales</taxon>
        <taxon>Lachnospiraceae</taxon>
        <taxon>Roseburia</taxon>
    </lineage>
</organism>
<dbReference type="RefSeq" id="WP_186866114.1">
    <property type="nucleotide sequence ID" value="NZ_JACOPH010000001.1"/>
</dbReference>
<feature type="region of interest" description="Disordered" evidence="1">
    <location>
        <begin position="133"/>
        <end position="154"/>
    </location>
</feature>
<name>A0A923LLR3_9FIRM</name>
<dbReference type="Proteomes" id="UP000606720">
    <property type="component" value="Unassembled WGS sequence"/>
</dbReference>
<feature type="signal peptide" evidence="2">
    <location>
        <begin position="1"/>
        <end position="25"/>
    </location>
</feature>
<keyword evidence="2" id="KW-0732">Signal</keyword>
<dbReference type="AlphaFoldDB" id="A0A923LLR3"/>
<accession>A0A923LLR3</accession>
<evidence type="ECO:0000313" key="3">
    <source>
        <dbReference type="EMBL" id="MBC5713132.1"/>
    </source>
</evidence>
<evidence type="ECO:0000256" key="1">
    <source>
        <dbReference type="SAM" id="MobiDB-lite"/>
    </source>
</evidence>
<comment type="caution">
    <text evidence="3">The sequence shown here is derived from an EMBL/GenBank/DDBJ whole genome shotgun (WGS) entry which is preliminary data.</text>
</comment>
<gene>
    <name evidence="3" type="ORF">H8S17_02705</name>
</gene>
<feature type="compositionally biased region" description="Polar residues" evidence="1">
    <location>
        <begin position="143"/>
        <end position="154"/>
    </location>
</feature>
<proteinExistence type="predicted"/>
<evidence type="ECO:0000256" key="2">
    <source>
        <dbReference type="SAM" id="SignalP"/>
    </source>
</evidence>
<feature type="chain" id="PRO_5036996331" description="BIG2 domain-containing protein" evidence="2">
    <location>
        <begin position="26"/>
        <end position="154"/>
    </location>
</feature>
<keyword evidence="4" id="KW-1185">Reference proteome</keyword>
<protein>
    <recommendedName>
        <fullName evidence="5">BIG2 domain-containing protein</fullName>
    </recommendedName>
</protein>
<evidence type="ECO:0008006" key="5">
    <source>
        <dbReference type="Google" id="ProtNLM"/>
    </source>
</evidence>